<dbReference type="GO" id="GO:0016614">
    <property type="term" value="F:oxidoreductase activity, acting on CH-OH group of donors"/>
    <property type="evidence" value="ECO:0007669"/>
    <property type="project" value="InterPro"/>
</dbReference>
<dbReference type="InterPro" id="IPR000172">
    <property type="entry name" value="GMC_OxRdtase_N"/>
</dbReference>
<keyword evidence="4 5" id="KW-0274">FAD</keyword>
<dbReference type="InterPro" id="IPR012132">
    <property type="entry name" value="GMC_OxRdtase"/>
</dbReference>
<evidence type="ECO:0000259" key="8">
    <source>
        <dbReference type="PROSITE" id="PS00624"/>
    </source>
</evidence>
<reference evidence="9 10" key="1">
    <citation type="submission" date="2010-01" db="EMBL/GenBank/DDBJ databases">
        <title>The complete genome of Thermobispora bispora DSM 43833.</title>
        <authorList>
            <consortium name="US DOE Joint Genome Institute (JGI-PGF)"/>
            <person name="Lucas S."/>
            <person name="Copeland A."/>
            <person name="Lapidus A."/>
            <person name="Glavina del Rio T."/>
            <person name="Dalin E."/>
            <person name="Tice H."/>
            <person name="Bruce D."/>
            <person name="Goodwin L."/>
            <person name="Pitluck S."/>
            <person name="Kyrpides N."/>
            <person name="Mavromatis K."/>
            <person name="Ivanova N."/>
            <person name="Mikhailova N."/>
            <person name="Chertkov O."/>
            <person name="Brettin T."/>
            <person name="Detter J.C."/>
            <person name="Han C."/>
            <person name="Larimer F."/>
            <person name="Land M."/>
            <person name="Hauser L."/>
            <person name="Markowitz V."/>
            <person name="Cheng J.-F."/>
            <person name="Hugenholtz P."/>
            <person name="Woyke T."/>
            <person name="Wu D."/>
            <person name="Jando M."/>
            <person name="Schneider S."/>
            <person name="Klenk H.-P."/>
            <person name="Eisen J.A."/>
        </authorList>
    </citation>
    <scope>NUCLEOTIDE SEQUENCE [LARGE SCALE GENOMIC DNA]</scope>
    <source>
        <strain evidence="10">ATCC 19993 / DSM 43833 / CBS 139.67 / JCM 10125 / KCTC 9307 / NBRC 14880 / R51</strain>
    </source>
</reference>
<evidence type="ECO:0000256" key="5">
    <source>
        <dbReference type="PIRSR" id="PIRSR000137-2"/>
    </source>
</evidence>
<evidence type="ECO:0000313" key="9">
    <source>
        <dbReference type="EMBL" id="ADG87372.1"/>
    </source>
</evidence>
<keyword evidence="10" id="KW-1185">Reference proteome</keyword>
<evidence type="ECO:0000256" key="3">
    <source>
        <dbReference type="ARBA" id="ARBA00022630"/>
    </source>
</evidence>
<dbReference type="STRING" id="469371.Tbis_0646"/>
<protein>
    <submittedName>
        <fullName evidence="9">Glucose-methanol-choline oxidoreductase</fullName>
    </submittedName>
</protein>
<dbReference type="EMBL" id="CP001874">
    <property type="protein sequence ID" value="ADG87372.1"/>
    <property type="molecule type" value="Genomic_DNA"/>
</dbReference>
<name>D6Y5M6_THEBD</name>
<feature type="domain" description="Glucose-methanol-choline oxidoreductase N-terminal" evidence="7">
    <location>
        <begin position="83"/>
        <end position="106"/>
    </location>
</feature>
<dbReference type="SUPFAM" id="SSF51905">
    <property type="entry name" value="FAD/NAD(P)-binding domain"/>
    <property type="match status" value="1"/>
</dbReference>
<dbReference type="GO" id="GO:0050660">
    <property type="term" value="F:flavin adenine dinucleotide binding"/>
    <property type="evidence" value="ECO:0007669"/>
    <property type="project" value="InterPro"/>
</dbReference>
<sequence length="546" mass="59415">MDSFDVIVVGGGAAGVPLAVRLSEDPGLRVLLLEAGPDARRRQDYPAELIAASMMSAAMPGHPNNWAFTAQLTPELGCSMARGRILGGSTALNGAYFVRARKTDADRWAAAGNHEWSYEKILPYYIRLEKDLTYGDAPGHGSSGPMPVNRVTENLSPVTDAFYEAAEELGFSYEPDKNDMTSNEGYGPLPQNAVDGVRMNTALAYLSPVRESRPNLTVRGNTVVHRIILDGDRAIGVVARTGRRTTVFRAGTIVLCAGAIKSPHLLLLSGIGPADELRRAGIRVRHDLPGVGKGYTDHPDILFNWVPRRRLDDPWLPRLFEGVLHWTASGSATSGDLEILPMLRPFGRAVFGPAGKGLLTMAAHPLATLRGMMGTSLKRNLDQLLHSAGLNLVVALQRPESRGELTIVSPDPDVHPRLRHRYLTTARDRERMREALRVAAGLLRSKAFRPYVKRFGEIDRKTLDNDALLDAWARRHIGTAFHTAGTAKMGPAGDPEAVVDQYGRVHGIDGLWIADLSILPDVPSRGPAATAVMIGERVADFIREKA</sequence>
<dbReference type="Proteomes" id="UP000006640">
    <property type="component" value="Chromosome"/>
</dbReference>
<evidence type="ECO:0000313" key="10">
    <source>
        <dbReference type="Proteomes" id="UP000006640"/>
    </source>
</evidence>
<evidence type="ECO:0000256" key="1">
    <source>
        <dbReference type="ARBA" id="ARBA00001974"/>
    </source>
</evidence>
<comment type="similarity">
    <text evidence="2 6">Belongs to the GMC oxidoreductase family.</text>
</comment>
<dbReference type="PROSITE" id="PS00623">
    <property type="entry name" value="GMC_OXRED_1"/>
    <property type="match status" value="1"/>
</dbReference>
<evidence type="ECO:0000259" key="7">
    <source>
        <dbReference type="PROSITE" id="PS00623"/>
    </source>
</evidence>
<feature type="domain" description="Glucose-methanol-choline oxidoreductase N-terminal" evidence="8">
    <location>
        <begin position="258"/>
        <end position="272"/>
    </location>
</feature>
<dbReference type="AlphaFoldDB" id="D6Y5M6"/>
<feature type="binding site" evidence="5">
    <location>
        <position position="224"/>
    </location>
    <ligand>
        <name>FAD</name>
        <dbReference type="ChEBI" id="CHEBI:57692"/>
    </ligand>
</feature>
<organism evidence="9 10">
    <name type="scientific">Thermobispora bispora (strain ATCC 19993 / DSM 43833 / CBS 139.67 / JCM 10125 / KCTC 9307 / NBRC 14880 / R51)</name>
    <dbReference type="NCBI Taxonomy" id="469371"/>
    <lineage>
        <taxon>Bacteria</taxon>
        <taxon>Bacillati</taxon>
        <taxon>Actinomycetota</taxon>
        <taxon>Actinomycetes</taxon>
        <taxon>Streptosporangiales</taxon>
        <taxon>Streptosporangiaceae</taxon>
        <taxon>Thermobispora</taxon>
    </lineage>
</organism>
<evidence type="ECO:0000256" key="2">
    <source>
        <dbReference type="ARBA" id="ARBA00010790"/>
    </source>
</evidence>
<dbReference type="eggNOG" id="COG2303">
    <property type="taxonomic scope" value="Bacteria"/>
</dbReference>
<evidence type="ECO:0000256" key="6">
    <source>
        <dbReference type="RuleBase" id="RU003968"/>
    </source>
</evidence>
<dbReference type="HOGENOM" id="CLU_002865_7_1_11"/>
<proteinExistence type="inferred from homology"/>
<evidence type="ECO:0000256" key="4">
    <source>
        <dbReference type="ARBA" id="ARBA00022827"/>
    </source>
</evidence>
<dbReference type="PROSITE" id="PS00624">
    <property type="entry name" value="GMC_OXRED_2"/>
    <property type="match status" value="1"/>
</dbReference>
<gene>
    <name evidence="9" type="ordered locus">Tbis_0646</name>
</gene>
<dbReference type="PANTHER" id="PTHR11552:SF147">
    <property type="entry name" value="CHOLINE DEHYDROGENASE, MITOCHONDRIAL"/>
    <property type="match status" value="1"/>
</dbReference>
<keyword evidence="3 6" id="KW-0285">Flavoprotein</keyword>
<dbReference type="Gene3D" id="3.30.410.40">
    <property type="match status" value="1"/>
</dbReference>
<accession>D6Y5M6</accession>
<comment type="cofactor">
    <cofactor evidence="1 5">
        <name>FAD</name>
        <dbReference type="ChEBI" id="CHEBI:57692"/>
    </cofactor>
</comment>
<dbReference type="InterPro" id="IPR007867">
    <property type="entry name" value="GMC_OxRtase_C"/>
</dbReference>
<dbReference type="Pfam" id="PF05199">
    <property type="entry name" value="GMC_oxred_C"/>
    <property type="match status" value="1"/>
</dbReference>
<dbReference type="Gene3D" id="3.50.50.60">
    <property type="entry name" value="FAD/NAD(P)-binding domain"/>
    <property type="match status" value="1"/>
</dbReference>
<dbReference type="Pfam" id="PF00732">
    <property type="entry name" value="GMC_oxred_N"/>
    <property type="match status" value="1"/>
</dbReference>
<dbReference type="OrthoDB" id="9785276at2"/>
<dbReference type="InterPro" id="IPR036188">
    <property type="entry name" value="FAD/NAD-bd_sf"/>
</dbReference>
<dbReference type="KEGG" id="tbi:Tbis_0646"/>
<dbReference type="PIRSF" id="PIRSF000137">
    <property type="entry name" value="Alcohol_oxidase"/>
    <property type="match status" value="1"/>
</dbReference>
<dbReference type="RefSeq" id="WP_013130905.1">
    <property type="nucleotide sequence ID" value="NC_014165.1"/>
</dbReference>
<dbReference type="PANTHER" id="PTHR11552">
    <property type="entry name" value="GLUCOSE-METHANOL-CHOLINE GMC OXIDOREDUCTASE"/>
    <property type="match status" value="1"/>
</dbReference>
<dbReference type="SUPFAM" id="SSF54373">
    <property type="entry name" value="FAD-linked reductases, C-terminal domain"/>
    <property type="match status" value="1"/>
</dbReference>